<comment type="caution">
    <text evidence="2">The sequence shown here is derived from an EMBL/GenBank/DDBJ whole genome shotgun (WGS) entry which is preliminary data.</text>
</comment>
<evidence type="ECO:0000256" key="1">
    <source>
        <dbReference type="SAM" id="MobiDB-lite"/>
    </source>
</evidence>
<reference evidence="2 3" key="1">
    <citation type="submission" date="2020-08" db="EMBL/GenBank/DDBJ databases">
        <title>Genomic Encyclopedia of Type Strains, Phase IV (KMG-IV): sequencing the most valuable type-strain genomes for metagenomic binning, comparative biology and taxonomic classification.</title>
        <authorList>
            <person name="Goeker M."/>
        </authorList>
    </citation>
    <scope>NUCLEOTIDE SEQUENCE [LARGE SCALE GENOMIC DNA]</scope>
    <source>
        <strain evidence="2 3">DSM 100021</strain>
    </source>
</reference>
<evidence type="ECO:0000313" key="3">
    <source>
        <dbReference type="Proteomes" id="UP000544107"/>
    </source>
</evidence>
<dbReference type="Pfam" id="PF06299">
    <property type="entry name" value="DUF1045"/>
    <property type="match status" value="1"/>
</dbReference>
<organism evidence="2 3">
    <name type="scientific">Allorhizobium taibaishanense</name>
    <dbReference type="NCBI Taxonomy" id="887144"/>
    <lineage>
        <taxon>Bacteria</taxon>
        <taxon>Pseudomonadati</taxon>
        <taxon>Pseudomonadota</taxon>
        <taxon>Alphaproteobacteria</taxon>
        <taxon>Hyphomicrobiales</taxon>
        <taxon>Rhizobiaceae</taxon>
        <taxon>Rhizobium/Agrobacterium group</taxon>
        <taxon>Allorhizobium</taxon>
    </lineage>
</organism>
<proteinExistence type="predicted"/>
<dbReference type="Proteomes" id="UP000544107">
    <property type="component" value="Unassembled WGS sequence"/>
</dbReference>
<dbReference type="AlphaFoldDB" id="A0A7W6HQK8"/>
<sequence>MLILRVDALRYAIYFTPPADDPLTLVARHWLGRDAFNGALGEQAPVEGFSAEEIAALTADPRRYGFHATLKAPFSLKEGASEADLIEAFERFCETVPAFEIPSAVVDQLGPFFALVPEHRHQPLQDFAASVVEAFEPFRAPLSEADIARRKPEKLSEGQRAMLTKWGYPYVFEEFRFHMTLTGPVGPEQSPAMRAALEARFADFNRRPLPVTGLGLFIEPNRGAPFIVHRWLPLKVCQGKVGTGFPEKTNENQTDARRREGNL</sequence>
<name>A0A7W6HQK8_9HYPH</name>
<protein>
    <submittedName>
        <fullName evidence="2">Putative phosphonate metabolism protein</fullName>
    </submittedName>
</protein>
<dbReference type="NCBIfam" id="TIGR03223">
    <property type="entry name" value="Phn_opern_protn"/>
    <property type="match status" value="1"/>
</dbReference>
<dbReference type="Gene3D" id="3.90.1140.10">
    <property type="entry name" value="Cyclic phosphodiesterase"/>
    <property type="match status" value="1"/>
</dbReference>
<dbReference type="InterPro" id="IPR009389">
    <property type="entry name" value="DUF1045"/>
</dbReference>
<dbReference type="EMBL" id="JACIED010000005">
    <property type="protein sequence ID" value="MBB4009609.1"/>
    <property type="molecule type" value="Genomic_DNA"/>
</dbReference>
<dbReference type="PIRSF" id="PIRSF033328">
    <property type="entry name" value="Phest_Mll4975"/>
    <property type="match status" value="1"/>
</dbReference>
<gene>
    <name evidence="2" type="ORF">GGQ71_003897</name>
</gene>
<feature type="region of interest" description="Disordered" evidence="1">
    <location>
        <begin position="243"/>
        <end position="263"/>
    </location>
</feature>
<accession>A0A7W6HQK8</accession>
<feature type="compositionally biased region" description="Basic and acidic residues" evidence="1">
    <location>
        <begin position="248"/>
        <end position="263"/>
    </location>
</feature>
<evidence type="ECO:0000313" key="2">
    <source>
        <dbReference type="EMBL" id="MBB4009609.1"/>
    </source>
</evidence>